<dbReference type="InterPro" id="IPR035437">
    <property type="entry name" value="SNase_OB-fold_sf"/>
</dbReference>
<dbReference type="GO" id="GO:0007283">
    <property type="term" value="P:spermatogenesis"/>
    <property type="evidence" value="ECO:0007669"/>
    <property type="project" value="TreeGrafter"/>
</dbReference>
<dbReference type="InterPro" id="IPR004087">
    <property type="entry name" value="KH_dom"/>
</dbReference>
<name>A0A3B4UJ33_SERDU</name>
<accession>A0A3B4UJ33</accession>
<protein>
    <submittedName>
        <fullName evidence="4">Tudor and KH domain containing</fullName>
    </submittedName>
</protein>
<dbReference type="Gene3D" id="3.30.1370.10">
    <property type="entry name" value="K Homology domain, type 1"/>
    <property type="match status" value="1"/>
</dbReference>
<dbReference type="Pfam" id="PF00567">
    <property type="entry name" value="TUDOR"/>
    <property type="match status" value="1"/>
</dbReference>
<evidence type="ECO:0000256" key="2">
    <source>
        <dbReference type="SAM" id="MobiDB-lite"/>
    </source>
</evidence>
<feature type="region of interest" description="Disordered" evidence="2">
    <location>
        <begin position="232"/>
        <end position="305"/>
    </location>
</feature>
<dbReference type="Ensembl" id="ENSSDUT00000018711.1">
    <property type="protein sequence ID" value="ENSSDUP00000018377.1"/>
    <property type="gene ID" value="ENSSDUG00000013393.1"/>
</dbReference>
<dbReference type="SMART" id="SM00322">
    <property type="entry name" value="KH"/>
    <property type="match status" value="1"/>
</dbReference>
<evidence type="ECO:0000313" key="5">
    <source>
        <dbReference type="Proteomes" id="UP000261420"/>
    </source>
</evidence>
<dbReference type="GO" id="GO:0034587">
    <property type="term" value="P:piRNA processing"/>
    <property type="evidence" value="ECO:0007669"/>
    <property type="project" value="TreeGrafter"/>
</dbReference>
<dbReference type="InterPro" id="IPR050621">
    <property type="entry name" value="Tudor_domain_containing"/>
</dbReference>
<reference evidence="4" key="2">
    <citation type="submission" date="2025-09" db="UniProtKB">
        <authorList>
            <consortium name="Ensembl"/>
        </authorList>
    </citation>
    <scope>IDENTIFICATION</scope>
</reference>
<dbReference type="PANTHER" id="PTHR22948">
    <property type="entry name" value="TUDOR DOMAIN CONTAINING PROTEIN"/>
    <property type="match status" value="1"/>
</dbReference>
<dbReference type="SMART" id="SM00333">
    <property type="entry name" value="TUDOR"/>
    <property type="match status" value="1"/>
</dbReference>
<dbReference type="Pfam" id="PF00013">
    <property type="entry name" value="KH_1"/>
    <property type="match status" value="1"/>
</dbReference>
<feature type="domain" description="Tudor" evidence="3">
    <location>
        <begin position="358"/>
        <end position="417"/>
    </location>
</feature>
<dbReference type="Gene3D" id="2.40.50.90">
    <property type="match status" value="1"/>
</dbReference>
<dbReference type="InterPro" id="IPR002999">
    <property type="entry name" value="Tudor"/>
</dbReference>
<dbReference type="Gene3D" id="2.30.30.140">
    <property type="match status" value="1"/>
</dbReference>
<evidence type="ECO:0000256" key="1">
    <source>
        <dbReference type="PROSITE-ProRule" id="PRU00117"/>
    </source>
</evidence>
<dbReference type="GeneTree" id="ENSGT00940000166206"/>
<feature type="compositionally biased region" description="Acidic residues" evidence="2">
    <location>
        <begin position="284"/>
        <end position="299"/>
    </location>
</feature>
<dbReference type="InterPro" id="IPR047380">
    <property type="entry name" value="TDRD2-like_tudor"/>
</dbReference>
<dbReference type="GO" id="GO:0005739">
    <property type="term" value="C:mitochondrion"/>
    <property type="evidence" value="ECO:0007669"/>
    <property type="project" value="UniProtKB-ARBA"/>
</dbReference>
<proteinExistence type="predicted"/>
<dbReference type="PROSITE" id="PS50084">
    <property type="entry name" value="KH_TYPE_1"/>
    <property type="match status" value="1"/>
</dbReference>
<dbReference type="InterPro" id="IPR036612">
    <property type="entry name" value="KH_dom_type_1_sf"/>
</dbReference>
<dbReference type="GO" id="GO:0043186">
    <property type="term" value="C:P granule"/>
    <property type="evidence" value="ECO:0007669"/>
    <property type="project" value="TreeGrafter"/>
</dbReference>
<dbReference type="PROSITE" id="PS50304">
    <property type="entry name" value="TUDOR"/>
    <property type="match status" value="1"/>
</dbReference>
<keyword evidence="1" id="KW-0694">RNA-binding</keyword>
<dbReference type="AlphaFoldDB" id="A0A3B4UJ33"/>
<dbReference type="Proteomes" id="UP000261420">
    <property type="component" value="Unplaced"/>
</dbReference>
<dbReference type="SUPFAM" id="SSF63748">
    <property type="entry name" value="Tudor/PWWP/MBT"/>
    <property type="match status" value="1"/>
</dbReference>
<keyword evidence="5" id="KW-1185">Reference proteome</keyword>
<sequence>MDVGVSKSHVFLNYSPRALFSQWSVPLGAAQRVMDAVKEGHKSSLSSGKMVALAAGLSVGATVGYMVYRHMSSTSQGPDTEVSKMTLPVEVYRNMSRYQAKFLDVVTQRSGAHVRVLSGSGEPGCKAVCFLLQGSKEQILLARCVLENLVTDCEPLTETLEVPQTAFGRIIGRGGGSLKLITRTTGAKLSCSKEKTAGPGAKGNVTITGTREEVKQAKELILEKVREDTTVRTKISQSSALRQRRGHTAVNQRPDSTEPEAPAGLNNNGPHPPVKNGLIHSCGTEEEDNDEEEEEEEIPSPDLSFQPDEHLEVYVSASENPNHFWIQILGVRSLQLDKLTEEMNRFYNGSDRTQRVETIVVGDIVAAPYRDHGTWNRARVLGVLSSGHVDLYYVDFGDNGELPRDSLCRMRSDFLSLPFQAIECSLAGVRPKGEAWTEAALDEFERLTYCASWRPLQAKLCSYSHSEVSSWPSVKLYVNSEAKTVDIGEELVRLGHAISFQEVMNGKTEGDNLGCLQRMLVSHRTHWSPTALINTFN</sequence>
<dbReference type="SUPFAM" id="SSF54791">
    <property type="entry name" value="Eukaryotic type KH-domain (KH-domain type I)"/>
    <property type="match status" value="1"/>
</dbReference>
<dbReference type="InterPro" id="IPR004088">
    <property type="entry name" value="KH_dom_type_1"/>
</dbReference>
<dbReference type="CDD" id="cd20412">
    <property type="entry name" value="Tudor_TDRD2"/>
    <property type="match status" value="1"/>
</dbReference>
<evidence type="ECO:0000259" key="3">
    <source>
        <dbReference type="PROSITE" id="PS50304"/>
    </source>
</evidence>
<dbReference type="GO" id="GO:0003723">
    <property type="term" value="F:RNA binding"/>
    <property type="evidence" value="ECO:0007669"/>
    <property type="project" value="UniProtKB-UniRule"/>
</dbReference>
<reference evidence="4" key="1">
    <citation type="submission" date="2025-08" db="UniProtKB">
        <authorList>
            <consortium name="Ensembl"/>
        </authorList>
    </citation>
    <scope>IDENTIFICATION</scope>
</reference>
<feature type="compositionally biased region" description="Polar residues" evidence="2">
    <location>
        <begin position="232"/>
        <end position="241"/>
    </location>
</feature>
<dbReference type="PANTHER" id="PTHR22948:SF18">
    <property type="entry name" value="TUDOR AND KH DOMAIN-CONTAINING PROTEIN"/>
    <property type="match status" value="1"/>
</dbReference>
<organism evidence="4 5">
    <name type="scientific">Seriola dumerili</name>
    <name type="common">Greater amberjack</name>
    <name type="synonym">Caranx dumerili</name>
    <dbReference type="NCBI Taxonomy" id="41447"/>
    <lineage>
        <taxon>Eukaryota</taxon>
        <taxon>Metazoa</taxon>
        <taxon>Chordata</taxon>
        <taxon>Craniata</taxon>
        <taxon>Vertebrata</taxon>
        <taxon>Euteleostomi</taxon>
        <taxon>Actinopterygii</taxon>
        <taxon>Neopterygii</taxon>
        <taxon>Teleostei</taxon>
        <taxon>Neoteleostei</taxon>
        <taxon>Acanthomorphata</taxon>
        <taxon>Carangaria</taxon>
        <taxon>Carangiformes</taxon>
        <taxon>Carangidae</taxon>
        <taxon>Seriola</taxon>
    </lineage>
</organism>
<dbReference type="GO" id="GO:0030719">
    <property type="term" value="P:P granule organization"/>
    <property type="evidence" value="ECO:0007669"/>
    <property type="project" value="TreeGrafter"/>
</dbReference>
<evidence type="ECO:0000313" key="4">
    <source>
        <dbReference type="Ensembl" id="ENSSDUP00000018377.1"/>
    </source>
</evidence>